<organism evidence="2 3">
    <name type="scientific">Nocardia arthritidis</name>
    <dbReference type="NCBI Taxonomy" id="228602"/>
    <lineage>
        <taxon>Bacteria</taxon>
        <taxon>Bacillati</taxon>
        <taxon>Actinomycetota</taxon>
        <taxon>Actinomycetes</taxon>
        <taxon>Mycobacteriales</taxon>
        <taxon>Nocardiaceae</taxon>
        <taxon>Nocardia</taxon>
    </lineage>
</organism>
<evidence type="ECO:0000259" key="1">
    <source>
        <dbReference type="PROSITE" id="PS51186"/>
    </source>
</evidence>
<dbReference type="KEGG" id="nah:F5544_09560"/>
<keyword evidence="2" id="KW-0808">Transferase</keyword>
<evidence type="ECO:0000313" key="2">
    <source>
        <dbReference type="EMBL" id="QIS09812.1"/>
    </source>
</evidence>
<dbReference type="PANTHER" id="PTHR42791">
    <property type="entry name" value="GNAT FAMILY ACETYLTRANSFERASE"/>
    <property type="match status" value="1"/>
</dbReference>
<dbReference type="PROSITE" id="PS51186">
    <property type="entry name" value="GNAT"/>
    <property type="match status" value="1"/>
</dbReference>
<dbReference type="Proteomes" id="UP000503540">
    <property type="component" value="Chromosome"/>
</dbReference>
<dbReference type="RefSeq" id="WP_167472864.1">
    <property type="nucleotide sequence ID" value="NZ_CP046172.1"/>
</dbReference>
<dbReference type="AlphaFoldDB" id="A0A6G9Y9B3"/>
<gene>
    <name evidence="2" type="ORF">F5544_09560</name>
</gene>
<dbReference type="Gene3D" id="3.40.630.30">
    <property type="match status" value="1"/>
</dbReference>
<dbReference type="Pfam" id="PF13508">
    <property type="entry name" value="Acetyltransf_7"/>
    <property type="match status" value="1"/>
</dbReference>
<dbReference type="InterPro" id="IPR052523">
    <property type="entry name" value="Trichothecene_AcTrans"/>
</dbReference>
<feature type="domain" description="N-acetyltransferase" evidence="1">
    <location>
        <begin position="62"/>
        <end position="203"/>
    </location>
</feature>
<sequence length="206" mass="23191">MDLTIRPVRRDEIAGAADVLAVAFAADPVMRHLWPGARHRRWALPRYFRTTLTIHHVPWGAVEVAVTQSGDLVGVAVWDPPGRWNSTVVEFARAGLPLALAFGQRIPAALRTRRRLDRIHPPAPHWYLCHLAVLPERQRQGIGTALLRSRCARCDDGSQAAYLVCTRESNMALYTTAGFATTTPFELDGMPLWPMWRHPHPRTAKR</sequence>
<dbReference type="EMBL" id="CP046172">
    <property type="protein sequence ID" value="QIS09812.1"/>
    <property type="molecule type" value="Genomic_DNA"/>
</dbReference>
<name>A0A6G9Y9B3_9NOCA</name>
<dbReference type="InterPro" id="IPR016181">
    <property type="entry name" value="Acyl_CoA_acyltransferase"/>
</dbReference>
<evidence type="ECO:0000313" key="3">
    <source>
        <dbReference type="Proteomes" id="UP000503540"/>
    </source>
</evidence>
<keyword evidence="3" id="KW-1185">Reference proteome</keyword>
<accession>A0A6G9Y9B3</accession>
<protein>
    <submittedName>
        <fullName evidence="2">GNAT family N-acetyltransferase</fullName>
    </submittedName>
</protein>
<dbReference type="GO" id="GO:0016747">
    <property type="term" value="F:acyltransferase activity, transferring groups other than amino-acyl groups"/>
    <property type="evidence" value="ECO:0007669"/>
    <property type="project" value="InterPro"/>
</dbReference>
<dbReference type="SUPFAM" id="SSF55729">
    <property type="entry name" value="Acyl-CoA N-acyltransferases (Nat)"/>
    <property type="match status" value="1"/>
</dbReference>
<dbReference type="CDD" id="cd04301">
    <property type="entry name" value="NAT_SF"/>
    <property type="match status" value="1"/>
</dbReference>
<reference evidence="2 3" key="1">
    <citation type="journal article" date="2019" name="ACS Chem. Biol.">
        <title>Identification and Mobilization of a Cryptic Antibiotic Biosynthesis Gene Locus from a Human-Pathogenic Nocardia Isolate.</title>
        <authorList>
            <person name="Herisse M."/>
            <person name="Ishida K."/>
            <person name="Porter J.L."/>
            <person name="Howden B."/>
            <person name="Hertweck C."/>
            <person name="Stinear T.P."/>
            <person name="Pidot S.J."/>
        </authorList>
    </citation>
    <scope>NUCLEOTIDE SEQUENCE [LARGE SCALE GENOMIC DNA]</scope>
    <source>
        <strain evidence="2 3">AUSMDU00012717</strain>
    </source>
</reference>
<dbReference type="PANTHER" id="PTHR42791:SF1">
    <property type="entry name" value="N-ACETYLTRANSFERASE DOMAIN-CONTAINING PROTEIN"/>
    <property type="match status" value="1"/>
</dbReference>
<proteinExistence type="predicted"/>
<dbReference type="InterPro" id="IPR000182">
    <property type="entry name" value="GNAT_dom"/>
</dbReference>